<evidence type="ECO:0000313" key="1">
    <source>
        <dbReference type="EMBL" id="RNA18226.1"/>
    </source>
</evidence>
<proteinExistence type="predicted"/>
<dbReference type="EMBL" id="REGN01004288">
    <property type="protein sequence ID" value="RNA18226.1"/>
    <property type="molecule type" value="Genomic_DNA"/>
</dbReference>
<comment type="caution">
    <text evidence="1">The sequence shown here is derived from an EMBL/GenBank/DDBJ whole genome shotgun (WGS) entry which is preliminary data.</text>
</comment>
<dbReference type="AlphaFoldDB" id="A0A3M7R3V6"/>
<accession>A0A3M7R3V6</accession>
<sequence>MKSKKENNKAQNRLLKRNLEIFPEDKSAKQTPTKMERNSFEFLFFFLIRKNNEFSVCQIYQIQTVELIINLCAEEWRTN</sequence>
<protein>
    <submittedName>
        <fullName evidence="1">Uncharacterized protein</fullName>
    </submittedName>
</protein>
<name>A0A3M7R3V6_BRAPC</name>
<reference evidence="1 2" key="1">
    <citation type="journal article" date="2018" name="Sci. Rep.">
        <title>Genomic signatures of local adaptation to the degree of environmental predictability in rotifers.</title>
        <authorList>
            <person name="Franch-Gras L."/>
            <person name="Hahn C."/>
            <person name="Garcia-Roger E.M."/>
            <person name="Carmona M.J."/>
            <person name="Serra M."/>
            <person name="Gomez A."/>
        </authorList>
    </citation>
    <scope>NUCLEOTIDE SEQUENCE [LARGE SCALE GENOMIC DNA]</scope>
    <source>
        <strain evidence="1">HYR1</strain>
    </source>
</reference>
<gene>
    <name evidence="1" type="ORF">BpHYR1_009737</name>
</gene>
<keyword evidence="2" id="KW-1185">Reference proteome</keyword>
<dbReference type="Proteomes" id="UP000276133">
    <property type="component" value="Unassembled WGS sequence"/>
</dbReference>
<organism evidence="1 2">
    <name type="scientific">Brachionus plicatilis</name>
    <name type="common">Marine rotifer</name>
    <name type="synonym">Brachionus muelleri</name>
    <dbReference type="NCBI Taxonomy" id="10195"/>
    <lineage>
        <taxon>Eukaryota</taxon>
        <taxon>Metazoa</taxon>
        <taxon>Spiralia</taxon>
        <taxon>Gnathifera</taxon>
        <taxon>Rotifera</taxon>
        <taxon>Eurotatoria</taxon>
        <taxon>Monogononta</taxon>
        <taxon>Pseudotrocha</taxon>
        <taxon>Ploima</taxon>
        <taxon>Brachionidae</taxon>
        <taxon>Brachionus</taxon>
    </lineage>
</organism>
<evidence type="ECO:0000313" key="2">
    <source>
        <dbReference type="Proteomes" id="UP000276133"/>
    </source>
</evidence>